<sequence length="143" mass="15727">MVMVKRKLYVTVLAVVVILSVSSLTAFASNYTDTSFSYGFGPGSTTQYTGDRLKTNNTSAYMKLESISGSDPNPSYTASVVKSSYSNFSKTWYYTFNRANINQGRYLSNYAFEDAGEVYVRIKGTANSVHGFGAYGVWSPDSI</sequence>
<organism evidence="2 3">
    <name type="scientific">Sporolactobacillus shoreae</name>
    <dbReference type="NCBI Taxonomy" id="1465501"/>
    <lineage>
        <taxon>Bacteria</taxon>
        <taxon>Bacillati</taxon>
        <taxon>Bacillota</taxon>
        <taxon>Bacilli</taxon>
        <taxon>Bacillales</taxon>
        <taxon>Sporolactobacillaceae</taxon>
        <taxon>Sporolactobacillus</taxon>
    </lineage>
</organism>
<protein>
    <recommendedName>
        <fullName evidence="4">DUF2712 domain-containing protein</fullName>
    </recommendedName>
</protein>
<evidence type="ECO:0000256" key="1">
    <source>
        <dbReference type="SAM" id="SignalP"/>
    </source>
</evidence>
<feature type="chain" id="PRO_5021445937" description="DUF2712 domain-containing protein" evidence="1">
    <location>
        <begin position="29"/>
        <end position="143"/>
    </location>
</feature>
<evidence type="ECO:0008006" key="4">
    <source>
        <dbReference type="Google" id="ProtNLM"/>
    </source>
</evidence>
<gene>
    <name evidence="2" type="ORF">E4665_13625</name>
</gene>
<keyword evidence="1" id="KW-0732">Signal</keyword>
<proteinExistence type="predicted"/>
<keyword evidence="3" id="KW-1185">Reference proteome</keyword>
<evidence type="ECO:0000313" key="3">
    <source>
        <dbReference type="Proteomes" id="UP000298347"/>
    </source>
</evidence>
<dbReference type="OrthoDB" id="2989102at2"/>
<feature type="signal peptide" evidence="1">
    <location>
        <begin position="1"/>
        <end position="28"/>
    </location>
</feature>
<reference evidence="2 3" key="1">
    <citation type="journal article" date="2015" name="Int. J. Syst. Evol. Microbiol.">
        <title>Sporolactobacillus shoreae sp. nov. and Sporolactobacillus spathodeae sp. nov., two spore-forming lactic acid bacteria isolated from tree barks in Thailand.</title>
        <authorList>
            <person name="Thamacharoensuk T."/>
            <person name="Kitahara M."/>
            <person name="Ohkuma M."/>
            <person name="Thongchul N."/>
            <person name="Tanasupawat S."/>
        </authorList>
    </citation>
    <scope>NUCLEOTIDE SEQUENCE [LARGE SCALE GENOMIC DNA]</scope>
    <source>
        <strain evidence="2 3">BK92</strain>
    </source>
</reference>
<comment type="caution">
    <text evidence="2">The sequence shown here is derived from an EMBL/GenBank/DDBJ whole genome shotgun (WGS) entry which is preliminary data.</text>
</comment>
<accession>A0A4Z0GL78</accession>
<dbReference type="Proteomes" id="UP000298347">
    <property type="component" value="Unassembled WGS sequence"/>
</dbReference>
<dbReference type="RefSeq" id="WP_135349351.1">
    <property type="nucleotide sequence ID" value="NZ_SRJD01000018.1"/>
</dbReference>
<dbReference type="EMBL" id="SRJD01000018">
    <property type="protein sequence ID" value="TGA96897.1"/>
    <property type="molecule type" value="Genomic_DNA"/>
</dbReference>
<name>A0A4Z0GL78_9BACL</name>
<evidence type="ECO:0000313" key="2">
    <source>
        <dbReference type="EMBL" id="TGA96897.1"/>
    </source>
</evidence>
<dbReference type="AlphaFoldDB" id="A0A4Z0GL78"/>